<protein>
    <recommendedName>
        <fullName evidence="3">Twitching motility protein PilT</fullName>
    </recommendedName>
</protein>
<keyword evidence="2" id="KW-1185">Reference proteome</keyword>
<dbReference type="STRING" id="37658.SAMN05661086_03138"/>
<dbReference type="RefSeq" id="WP_092562820.1">
    <property type="nucleotide sequence ID" value="NZ_FOYZ01000014.1"/>
</dbReference>
<dbReference type="EMBL" id="FOYZ01000014">
    <property type="protein sequence ID" value="SFR99652.1"/>
    <property type="molecule type" value="Genomic_DNA"/>
</dbReference>
<sequence length="139" mass="15653">MIQIISGEKGKGKTKILLAKVNEDVLEVKGNIVYLDKSNKHMYELSNKVRLVNVEDYLIENSDEFAGFICGIISEDHDLETIYVDSFLKVACVDENKIGKVLDKLTKISEQFNVHFVISISLSKENIPAEYQSSLIVSL</sequence>
<proteinExistence type="predicted"/>
<dbReference type="OrthoDB" id="1953676at2"/>
<organism evidence="1 2">
    <name type="scientific">Anaeromicropila populeti</name>
    <dbReference type="NCBI Taxonomy" id="37658"/>
    <lineage>
        <taxon>Bacteria</taxon>
        <taxon>Bacillati</taxon>
        <taxon>Bacillota</taxon>
        <taxon>Clostridia</taxon>
        <taxon>Lachnospirales</taxon>
        <taxon>Lachnospiraceae</taxon>
        <taxon>Anaeromicropila</taxon>
    </lineage>
</organism>
<name>A0A1I6L8B1_9FIRM</name>
<evidence type="ECO:0000313" key="1">
    <source>
        <dbReference type="EMBL" id="SFR99652.1"/>
    </source>
</evidence>
<evidence type="ECO:0000313" key="2">
    <source>
        <dbReference type="Proteomes" id="UP000199659"/>
    </source>
</evidence>
<gene>
    <name evidence="1" type="ORF">SAMN05661086_03138</name>
</gene>
<evidence type="ECO:0008006" key="3">
    <source>
        <dbReference type="Google" id="ProtNLM"/>
    </source>
</evidence>
<accession>A0A1I6L8B1</accession>
<dbReference type="AlphaFoldDB" id="A0A1I6L8B1"/>
<reference evidence="1 2" key="1">
    <citation type="submission" date="2016-10" db="EMBL/GenBank/DDBJ databases">
        <authorList>
            <person name="de Groot N.N."/>
        </authorList>
    </citation>
    <scope>NUCLEOTIDE SEQUENCE [LARGE SCALE GENOMIC DNA]</scope>
    <source>
        <strain evidence="1 2">743A</strain>
    </source>
</reference>
<dbReference type="Proteomes" id="UP000199659">
    <property type="component" value="Unassembled WGS sequence"/>
</dbReference>